<dbReference type="Pfam" id="PF04535">
    <property type="entry name" value="CASP_dom"/>
    <property type="match status" value="1"/>
</dbReference>
<evidence type="ECO:0000256" key="1">
    <source>
        <dbReference type="ARBA" id="ARBA00004651"/>
    </source>
</evidence>
<accession>A0A9E7HJV7</accession>
<protein>
    <recommendedName>
        <fullName evidence="8">CASP-like protein</fullName>
    </recommendedName>
</protein>
<evidence type="ECO:0000256" key="9">
    <source>
        <dbReference type="SAM" id="MobiDB-lite"/>
    </source>
</evidence>
<dbReference type="NCBIfam" id="TIGR01569">
    <property type="entry name" value="A_tha_TIGR01569"/>
    <property type="match status" value="1"/>
</dbReference>
<evidence type="ECO:0000313" key="11">
    <source>
        <dbReference type="EMBL" id="URE34510.1"/>
    </source>
</evidence>
<keyword evidence="6 8" id="KW-1133">Transmembrane helix</keyword>
<evidence type="ECO:0000256" key="7">
    <source>
        <dbReference type="ARBA" id="ARBA00023136"/>
    </source>
</evidence>
<evidence type="ECO:0000256" key="4">
    <source>
        <dbReference type="ARBA" id="ARBA00022475"/>
    </source>
</evidence>
<evidence type="ECO:0000259" key="10">
    <source>
        <dbReference type="Pfam" id="PF04535"/>
    </source>
</evidence>
<keyword evidence="12" id="KW-1185">Reference proteome</keyword>
<feature type="domain" description="Casparian strip membrane protein" evidence="10">
    <location>
        <begin position="54"/>
        <end position="206"/>
    </location>
</feature>
<name>A0A9E7HJV7_9LILI</name>
<comment type="similarity">
    <text evidence="2 8">Belongs to the Casparian strip membrane proteins (CASP) family.</text>
</comment>
<evidence type="ECO:0000256" key="8">
    <source>
        <dbReference type="RuleBase" id="RU361233"/>
    </source>
</evidence>
<dbReference type="OrthoDB" id="1926504at2759"/>
<dbReference type="InterPro" id="IPR044173">
    <property type="entry name" value="CASPL"/>
</dbReference>
<dbReference type="Proteomes" id="UP001055439">
    <property type="component" value="Chromosome 8"/>
</dbReference>
<evidence type="ECO:0000256" key="2">
    <source>
        <dbReference type="ARBA" id="ARBA00007651"/>
    </source>
</evidence>
<dbReference type="GO" id="GO:0005886">
    <property type="term" value="C:plasma membrane"/>
    <property type="evidence" value="ECO:0007669"/>
    <property type="project" value="UniProtKB-SubCell"/>
</dbReference>
<proteinExistence type="inferred from homology"/>
<dbReference type="InterPro" id="IPR006702">
    <property type="entry name" value="CASP_dom"/>
</dbReference>
<feature type="transmembrane region" description="Helical" evidence="8">
    <location>
        <begin position="57"/>
        <end position="76"/>
    </location>
</feature>
<feature type="transmembrane region" description="Helical" evidence="8">
    <location>
        <begin position="199"/>
        <end position="220"/>
    </location>
</feature>
<keyword evidence="7 8" id="KW-0472">Membrane</keyword>
<evidence type="ECO:0000256" key="3">
    <source>
        <dbReference type="ARBA" id="ARBA00011489"/>
    </source>
</evidence>
<evidence type="ECO:0000313" key="12">
    <source>
        <dbReference type="Proteomes" id="UP001055439"/>
    </source>
</evidence>
<dbReference type="InterPro" id="IPR006459">
    <property type="entry name" value="CASP/CASPL"/>
</dbReference>
<sequence length="224" mass="23905">MRTHRGGPFCNPTPRRAQAMASTETSTTNDFSGGKTAPESGYVVPSRPPPNLFLLDFGLRVLLFASAVSGIVVMVTSKQTELIPVSVAPSSQIFFISRDAKFQHSPAFIYLVAALSVTGLYSIITMLVSLLSIASPSPSPRTLFLLILFDTLLAGVMASATGNAGSVAYIGLKGNSHVNWNKICNVYGKFCRHVGSSTAVSLVASIVLVLLVVLSSYSLYRRSR</sequence>
<evidence type="ECO:0000256" key="6">
    <source>
        <dbReference type="ARBA" id="ARBA00022989"/>
    </source>
</evidence>
<feature type="region of interest" description="Disordered" evidence="9">
    <location>
        <begin position="1"/>
        <end position="42"/>
    </location>
</feature>
<gene>
    <name evidence="11" type="ORF">MUK42_04343</name>
</gene>
<reference evidence="11" key="1">
    <citation type="submission" date="2022-05" db="EMBL/GenBank/DDBJ databases">
        <title>The Musa troglodytarum L. genome provides insights into the mechanism of non-climacteric behaviour and enrichment of carotenoids.</title>
        <authorList>
            <person name="Wang J."/>
        </authorList>
    </citation>
    <scope>NUCLEOTIDE SEQUENCE</scope>
    <source>
        <tissue evidence="11">Leaf</tissue>
    </source>
</reference>
<dbReference type="PANTHER" id="PTHR36488:SF8">
    <property type="entry name" value="CASP-LIKE PROTEIN 1U1"/>
    <property type="match status" value="1"/>
</dbReference>
<keyword evidence="4 8" id="KW-1003">Cell membrane</keyword>
<feature type="compositionally biased region" description="Polar residues" evidence="9">
    <location>
        <begin position="20"/>
        <end position="31"/>
    </location>
</feature>
<dbReference type="AlphaFoldDB" id="A0A9E7HJV7"/>
<dbReference type="PANTHER" id="PTHR36488">
    <property type="entry name" value="CASP-LIKE PROTEIN 1U1"/>
    <property type="match status" value="1"/>
</dbReference>
<dbReference type="EMBL" id="CP097510">
    <property type="protein sequence ID" value="URE34510.1"/>
    <property type="molecule type" value="Genomic_DNA"/>
</dbReference>
<keyword evidence="5 8" id="KW-0812">Transmembrane</keyword>
<organism evidence="11 12">
    <name type="scientific">Musa troglodytarum</name>
    <name type="common">fe'i banana</name>
    <dbReference type="NCBI Taxonomy" id="320322"/>
    <lineage>
        <taxon>Eukaryota</taxon>
        <taxon>Viridiplantae</taxon>
        <taxon>Streptophyta</taxon>
        <taxon>Embryophyta</taxon>
        <taxon>Tracheophyta</taxon>
        <taxon>Spermatophyta</taxon>
        <taxon>Magnoliopsida</taxon>
        <taxon>Liliopsida</taxon>
        <taxon>Zingiberales</taxon>
        <taxon>Musaceae</taxon>
        <taxon>Musa</taxon>
    </lineage>
</organism>
<feature type="transmembrane region" description="Helical" evidence="8">
    <location>
        <begin position="143"/>
        <end position="172"/>
    </location>
</feature>
<comment type="subcellular location">
    <subcellularLocation>
        <location evidence="1 8">Cell membrane</location>
        <topology evidence="1 8">Multi-pass membrane protein</topology>
    </subcellularLocation>
</comment>
<feature type="transmembrane region" description="Helical" evidence="8">
    <location>
        <begin position="107"/>
        <end position="131"/>
    </location>
</feature>
<evidence type="ECO:0000256" key="5">
    <source>
        <dbReference type="ARBA" id="ARBA00022692"/>
    </source>
</evidence>
<comment type="subunit">
    <text evidence="3 8">Homodimer and heterodimers.</text>
</comment>